<dbReference type="Pfam" id="PF00145">
    <property type="entry name" value="DNA_methylase"/>
    <property type="match status" value="2"/>
</dbReference>
<evidence type="ECO:0000313" key="7">
    <source>
        <dbReference type="EMBL" id="KAL1870203.1"/>
    </source>
</evidence>
<evidence type="ECO:0000313" key="8">
    <source>
        <dbReference type="Proteomes" id="UP001583177"/>
    </source>
</evidence>
<dbReference type="EC" id="2.1.1.37" evidence="1"/>
<dbReference type="InterPro" id="IPR001525">
    <property type="entry name" value="C5_MeTfrase"/>
</dbReference>
<evidence type="ECO:0000256" key="1">
    <source>
        <dbReference type="ARBA" id="ARBA00011975"/>
    </source>
</evidence>
<dbReference type="Gene3D" id="3.40.50.150">
    <property type="entry name" value="Vaccinia Virus protein VP39"/>
    <property type="match status" value="1"/>
</dbReference>
<evidence type="ECO:0000256" key="2">
    <source>
        <dbReference type="ARBA" id="ARBA00022603"/>
    </source>
</evidence>
<evidence type="ECO:0000256" key="5">
    <source>
        <dbReference type="PROSITE-ProRule" id="PRU01016"/>
    </source>
</evidence>
<dbReference type="PROSITE" id="PS51679">
    <property type="entry name" value="SAM_MT_C5"/>
    <property type="match status" value="1"/>
</dbReference>
<proteinExistence type="inferred from homology"/>
<keyword evidence="8" id="KW-1185">Reference proteome</keyword>
<feature type="compositionally biased region" description="Basic and acidic residues" evidence="6">
    <location>
        <begin position="748"/>
        <end position="760"/>
    </location>
</feature>
<keyword evidence="4 5" id="KW-0949">S-adenosyl-L-methionine</keyword>
<keyword evidence="2 5" id="KW-0489">Methyltransferase</keyword>
<comment type="similarity">
    <text evidence="5">Belongs to the class I-like SAM-binding methyltransferase superfamily. C5-methyltransferase family.</text>
</comment>
<accession>A0ABR3X2U7</accession>
<dbReference type="PANTHER" id="PTHR10629:SF52">
    <property type="entry name" value="DNA (CYTOSINE-5)-METHYLTRANSFERASE 1"/>
    <property type="match status" value="1"/>
</dbReference>
<gene>
    <name evidence="7" type="ORF">Daus18300_005267</name>
</gene>
<dbReference type="Proteomes" id="UP001583177">
    <property type="component" value="Unassembled WGS sequence"/>
</dbReference>
<evidence type="ECO:0000256" key="3">
    <source>
        <dbReference type="ARBA" id="ARBA00022679"/>
    </source>
</evidence>
<feature type="compositionally biased region" description="Low complexity" evidence="6">
    <location>
        <begin position="698"/>
        <end position="726"/>
    </location>
</feature>
<name>A0ABR3X2U7_9PEZI</name>
<protein>
    <recommendedName>
        <fullName evidence="1">DNA (cytosine-5-)-methyltransferase</fullName>
        <ecNumber evidence="1">2.1.1.37</ecNumber>
    </recommendedName>
</protein>
<feature type="region of interest" description="Disordered" evidence="6">
    <location>
        <begin position="650"/>
        <end position="674"/>
    </location>
</feature>
<keyword evidence="3 5" id="KW-0808">Transferase</keyword>
<dbReference type="PANTHER" id="PTHR10629">
    <property type="entry name" value="CYTOSINE-SPECIFIC METHYLTRANSFERASE"/>
    <property type="match status" value="1"/>
</dbReference>
<feature type="region of interest" description="Disordered" evidence="6">
    <location>
        <begin position="689"/>
        <end position="760"/>
    </location>
</feature>
<feature type="active site" evidence="5">
    <location>
        <position position="373"/>
    </location>
</feature>
<evidence type="ECO:0000256" key="6">
    <source>
        <dbReference type="SAM" id="MobiDB-lite"/>
    </source>
</evidence>
<dbReference type="SUPFAM" id="SSF53335">
    <property type="entry name" value="S-adenosyl-L-methionine-dependent methyltransferases"/>
    <property type="match status" value="1"/>
</dbReference>
<comment type="caution">
    <text evidence="7">The sequence shown here is derived from an EMBL/GenBank/DDBJ whole genome shotgun (WGS) entry which is preliminary data.</text>
</comment>
<organism evidence="7 8">
    <name type="scientific">Diaporthe australafricana</name>
    <dbReference type="NCBI Taxonomy" id="127596"/>
    <lineage>
        <taxon>Eukaryota</taxon>
        <taxon>Fungi</taxon>
        <taxon>Dikarya</taxon>
        <taxon>Ascomycota</taxon>
        <taxon>Pezizomycotina</taxon>
        <taxon>Sordariomycetes</taxon>
        <taxon>Sordariomycetidae</taxon>
        <taxon>Diaporthales</taxon>
        <taxon>Diaporthaceae</taxon>
        <taxon>Diaporthe</taxon>
    </lineage>
</organism>
<dbReference type="InterPro" id="IPR050390">
    <property type="entry name" value="C5-Methyltransferase"/>
</dbReference>
<dbReference type="InterPro" id="IPR029063">
    <property type="entry name" value="SAM-dependent_MTases_sf"/>
</dbReference>
<dbReference type="EMBL" id="JAWRVE010000038">
    <property type="protein sequence ID" value="KAL1870203.1"/>
    <property type="molecule type" value="Genomic_DNA"/>
</dbReference>
<reference evidence="7 8" key="1">
    <citation type="journal article" date="2024" name="IMA Fungus">
        <title>IMA Genome - F19 : A genome assembly and annotation guide to empower mycologists, including annotated draft genome sequences of Ceratocystis pirilliformis, Diaporthe australafricana, Fusarium ophioides, Paecilomyces lecythidis, and Sporothrix stenoceras.</title>
        <authorList>
            <person name="Aylward J."/>
            <person name="Wilson A.M."/>
            <person name="Visagie C.M."/>
            <person name="Spraker J."/>
            <person name="Barnes I."/>
            <person name="Buitendag C."/>
            <person name="Ceriani C."/>
            <person name="Del Mar Angel L."/>
            <person name="du Plessis D."/>
            <person name="Fuchs T."/>
            <person name="Gasser K."/>
            <person name="Kramer D."/>
            <person name="Li W."/>
            <person name="Munsamy K."/>
            <person name="Piso A."/>
            <person name="Price J.L."/>
            <person name="Sonnekus B."/>
            <person name="Thomas C."/>
            <person name="van der Nest A."/>
            <person name="van Dijk A."/>
            <person name="van Heerden A."/>
            <person name="van Vuuren N."/>
            <person name="Yilmaz N."/>
            <person name="Duong T.A."/>
            <person name="van der Merwe N.A."/>
            <person name="Wingfield M.J."/>
            <person name="Wingfield B.D."/>
        </authorList>
    </citation>
    <scope>NUCLEOTIDE SEQUENCE [LARGE SCALE GENOMIC DNA]</scope>
    <source>
        <strain evidence="7 8">CMW 18300</strain>
    </source>
</reference>
<dbReference type="PRINTS" id="PR00105">
    <property type="entry name" value="C5METTRFRASE"/>
</dbReference>
<evidence type="ECO:0000256" key="4">
    <source>
        <dbReference type="ARBA" id="ARBA00022691"/>
    </source>
</evidence>
<sequence length="852" mass="95238">MLRFIGNRGRLRAQGSVNHPIVLPGGALPRPTVAQTRDHVAIEIDEEQHVAEAEAAILQEYEVIDLTKDDIPQRRQNQGQGHFLDDISLEATHRPQSLYKFRDVELKINTCVELLEPVGNWQVQFVEIKSIWAPRSGGPIIIRGLPYTRSRNLRGVLEMKKNEICQILEVDTDDQRPDQTQALLEISLEHILKVRTLHKTNATFPQFYIGNDRSGMTPSDQEQEAPLICRWKYRIEYRAARFRRRDKPDGGALIRMTEAEASRGFVCSDKELRVNWRGRIKRGGSFPTSSAVNKRQYTFADVFCGAGGTTRGAVMAGLKLFFGVDKWPVSCATWRRNFPNAQLFEQDATDFIHNREIDYQSQPIDILHLSPPCQFWSPLAYPHAGRNNEENMAILFSCSELILKIRPLLFTLEQTFGLTHDAHAAFFSALIQGFTCRGYSVQWKIVPLVEYGLPQTRKRLIIIGACPGEELPPWPPATHSATPARGQKPLVTEAQAIRDLNRHRVSLHNVAHTLARNKPPRNGNLPLTKTITCSQSLLHFSGRRDYTLREIACLQGFPVSHEFEGNRTAIKKQIGNAFPSCVVKVLYEHLRQWLERKDGIHTSAPVPQAMSGSLAHRRRRSIPAPALPIETQHRMNGNLDGDAALRLALQESKRGPQSSVRVIELSDDEGQQDSPVAAVVAPLLERMSIAPPDLPLGTGATAAPRSRSRSATLDFSPGPSSPSKSASQKRSLESMHDGEVDDVMEEESPPKRERATETRVEGGPVIVGKIPSRLPRYTRHDVYDAGDEYVVVGNSKRASREGIQNLYVAIPGNQDSQRDTVGPASSQSRFSGLAILCRTSKAVASDDEAWMF</sequence>